<dbReference type="PANTHER" id="PTHR22602:SF0">
    <property type="entry name" value="TRANSFERASE CAF17, MITOCHONDRIAL-RELATED"/>
    <property type="match status" value="1"/>
</dbReference>
<evidence type="ECO:0000313" key="4">
    <source>
        <dbReference type="EMBL" id="MDQ7246444.1"/>
    </source>
</evidence>
<dbReference type="Proteomes" id="UP001230156">
    <property type="component" value="Unassembled WGS sequence"/>
</dbReference>
<comment type="caution">
    <text evidence="4">The sequence shown here is derived from an EMBL/GenBank/DDBJ whole genome shotgun (WGS) entry which is preliminary data.</text>
</comment>
<dbReference type="InterPro" id="IPR057460">
    <property type="entry name" value="CAF17_C"/>
</dbReference>
<dbReference type="RefSeq" id="WP_379953835.1">
    <property type="nucleotide sequence ID" value="NZ_JAUYVI010000001.1"/>
</dbReference>
<keyword evidence="1" id="KW-0809">Transit peptide</keyword>
<organism evidence="4 5">
    <name type="scientific">Dongia sedimenti</name>
    <dbReference type="NCBI Taxonomy" id="3064282"/>
    <lineage>
        <taxon>Bacteria</taxon>
        <taxon>Pseudomonadati</taxon>
        <taxon>Pseudomonadota</taxon>
        <taxon>Alphaproteobacteria</taxon>
        <taxon>Rhodospirillales</taxon>
        <taxon>Dongiaceae</taxon>
        <taxon>Dongia</taxon>
    </lineage>
</organism>
<feature type="domain" description="CAF17 C-terminal" evidence="3">
    <location>
        <begin position="227"/>
        <end position="299"/>
    </location>
</feature>
<dbReference type="PANTHER" id="PTHR22602">
    <property type="entry name" value="TRANSFERASE CAF17, MITOCHONDRIAL-RELATED"/>
    <property type="match status" value="1"/>
</dbReference>
<evidence type="ECO:0000256" key="1">
    <source>
        <dbReference type="ARBA" id="ARBA00022946"/>
    </source>
</evidence>
<dbReference type="Pfam" id="PF01571">
    <property type="entry name" value="GCV_T"/>
    <property type="match status" value="1"/>
</dbReference>
<feature type="domain" description="GCVT N-terminal" evidence="2">
    <location>
        <begin position="16"/>
        <end position="114"/>
    </location>
</feature>
<gene>
    <name evidence="4" type="ORF">Q8A70_02145</name>
</gene>
<evidence type="ECO:0000313" key="5">
    <source>
        <dbReference type="Proteomes" id="UP001230156"/>
    </source>
</evidence>
<name>A0ABU0YFF2_9PROT</name>
<dbReference type="InterPro" id="IPR027266">
    <property type="entry name" value="TrmE/GcvT-like"/>
</dbReference>
<dbReference type="Pfam" id="PF25455">
    <property type="entry name" value="Beta-barrel_CAF17_C"/>
    <property type="match status" value="1"/>
</dbReference>
<reference evidence="5" key="1">
    <citation type="submission" date="2023-08" db="EMBL/GenBank/DDBJ databases">
        <title>Rhodospirillaceae gen. nov., a novel taxon isolated from the Yangtze River Yuezi River estuary sludge.</title>
        <authorList>
            <person name="Ruan L."/>
        </authorList>
    </citation>
    <scope>NUCLEOTIDE SEQUENCE [LARGE SCALE GENOMIC DNA]</scope>
    <source>
        <strain evidence="5">R-7</strain>
    </source>
</reference>
<dbReference type="Gene3D" id="3.30.1360.120">
    <property type="entry name" value="Probable tRNA modification gtpase trme, domain 1"/>
    <property type="match status" value="1"/>
</dbReference>
<dbReference type="SUPFAM" id="SSF103025">
    <property type="entry name" value="Folate-binding domain"/>
    <property type="match status" value="1"/>
</dbReference>
<dbReference type="InterPro" id="IPR045179">
    <property type="entry name" value="YgfZ/GcvT"/>
</dbReference>
<evidence type="ECO:0000259" key="2">
    <source>
        <dbReference type="Pfam" id="PF01571"/>
    </source>
</evidence>
<dbReference type="EMBL" id="JAUYVI010000001">
    <property type="protein sequence ID" value="MDQ7246444.1"/>
    <property type="molecule type" value="Genomic_DNA"/>
</dbReference>
<proteinExistence type="predicted"/>
<accession>A0ABU0YFF2</accession>
<protein>
    <submittedName>
        <fullName evidence="4">Folate-binding protein</fullName>
    </submittedName>
</protein>
<dbReference type="InterPro" id="IPR017703">
    <property type="entry name" value="YgfZ/GCV_T_CS"/>
</dbReference>
<dbReference type="NCBIfam" id="TIGR03317">
    <property type="entry name" value="ygfZ_signature"/>
    <property type="match status" value="1"/>
</dbReference>
<evidence type="ECO:0000259" key="3">
    <source>
        <dbReference type="Pfam" id="PF25455"/>
    </source>
</evidence>
<keyword evidence="5" id="KW-1185">Reference proteome</keyword>
<dbReference type="InterPro" id="IPR006222">
    <property type="entry name" value="GCVT_N"/>
</dbReference>
<sequence length="305" mass="32829">MTGTDFFAIDTFRTPVAVEGEDRQAFLQGLISNDTRRVSETQAIYSAFLTPQGKFLHDFSVAESGGRYLLDPETERRADLVKRLSMYRLRSKVKVLDAGADWAVVVFAGPQALAKLGLGDAPGLAKPLGGGVVFVDPRLPALGARAFLPRAEAEAIARAAGFSAAPIEEFERLRVTLGVPSGSRDLVPDKGILLENGFEELHAIDWDKGCYMGQELTARTRYRGLVRKRLLPVEISGEAPAPGTALMLGGVEAGELRSLGPDGKHGLAMLRLEHLDRARAEGLSAGGATVRPSVPDWMRLPEQVG</sequence>